<evidence type="ECO:0000256" key="1">
    <source>
        <dbReference type="SAM" id="MobiDB-lite"/>
    </source>
</evidence>
<feature type="compositionally biased region" description="Basic and acidic residues" evidence="1">
    <location>
        <begin position="165"/>
        <end position="175"/>
    </location>
</feature>
<reference evidence="3 4" key="1">
    <citation type="submission" date="2019-05" db="EMBL/GenBank/DDBJ databases">
        <title>Streptomyces marianii sp. nov., a novel marine actinomycete from southern coast of India.</title>
        <authorList>
            <person name="Iniyan A.M."/>
            <person name="Wink J."/>
            <person name="Ramprasad E."/>
            <person name="Ramana C.V."/>
            <person name="Bunk B."/>
            <person name="Sproer C."/>
            <person name="Joseph F.-J.R.S."/>
            <person name="Vincent S.G.P."/>
        </authorList>
    </citation>
    <scope>NUCLEOTIDE SEQUENCE [LARGE SCALE GENOMIC DNA]</scope>
    <source>
        <strain evidence="3 4">ICN19</strain>
    </source>
</reference>
<dbReference type="EMBL" id="VAWE01000002">
    <property type="protein sequence ID" value="TLQ39299.1"/>
    <property type="molecule type" value="Genomic_DNA"/>
</dbReference>
<name>A0A5R9DS18_9ACTN</name>
<evidence type="ECO:0000313" key="3">
    <source>
        <dbReference type="EMBL" id="TLQ39299.1"/>
    </source>
</evidence>
<gene>
    <name evidence="3" type="ORF">FEF34_38555</name>
</gene>
<feature type="region of interest" description="Disordered" evidence="1">
    <location>
        <begin position="278"/>
        <end position="342"/>
    </location>
</feature>
<dbReference type="RefSeq" id="WP_138058111.1">
    <property type="nucleotide sequence ID" value="NZ_VAWE01000002.1"/>
</dbReference>
<keyword evidence="2" id="KW-1133">Transmembrane helix</keyword>
<accession>A0A5R9DS18</accession>
<proteinExistence type="predicted"/>
<feature type="region of interest" description="Disordered" evidence="1">
    <location>
        <begin position="376"/>
        <end position="398"/>
    </location>
</feature>
<dbReference type="Proteomes" id="UP000305921">
    <property type="component" value="Unassembled WGS sequence"/>
</dbReference>
<evidence type="ECO:0000256" key="2">
    <source>
        <dbReference type="SAM" id="Phobius"/>
    </source>
</evidence>
<feature type="transmembrane region" description="Helical" evidence="2">
    <location>
        <begin position="105"/>
        <end position="131"/>
    </location>
</feature>
<protein>
    <submittedName>
        <fullName evidence="3">Uncharacterized protein</fullName>
    </submittedName>
</protein>
<feature type="compositionally biased region" description="Pro residues" evidence="1">
    <location>
        <begin position="303"/>
        <end position="315"/>
    </location>
</feature>
<feature type="transmembrane region" description="Helical" evidence="2">
    <location>
        <begin position="137"/>
        <end position="157"/>
    </location>
</feature>
<feature type="region of interest" description="Disordered" evidence="1">
    <location>
        <begin position="62"/>
        <end position="87"/>
    </location>
</feature>
<evidence type="ECO:0000313" key="4">
    <source>
        <dbReference type="Proteomes" id="UP000305921"/>
    </source>
</evidence>
<feature type="region of interest" description="Disordered" evidence="1">
    <location>
        <begin position="162"/>
        <end position="183"/>
    </location>
</feature>
<dbReference type="OrthoDB" id="4130469at2"/>
<comment type="caution">
    <text evidence="3">The sequence shown here is derived from an EMBL/GenBank/DDBJ whole genome shotgun (WGS) entry which is preliminary data.</text>
</comment>
<keyword evidence="2" id="KW-0472">Membrane</keyword>
<organism evidence="3 4">
    <name type="scientific">Streptomyces marianii</name>
    <dbReference type="NCBI Taxonomy" id="1817406"/>
    <lineage>
        <taxon>Bacteria</taxon>
        <taxon>Bacillati</taxon>
        <taxon>Actinomycetota</taxon>
        <taxon>Actinomycetes</taxon>
        <taxon>Kitasatosporales</taxon>
        <taxon>Streptomycetaceae</taxon>
        <taxon>Streptomyces</taxon>
    </lineage>
</organism>
<keyword evidence="4" id="KW-1185">Reference proteome</keyword>
<dbReference type="AlphaFoldDB" id="A0A5R9DS18"/>
<feature type="compositionally biased region" description="Basic and acidic residues" evidence="1">
    <location>
        <begin position="67"/>
        <end position="78"/>
    </location>
</feature>
<keyword evidence="2" id="KW-0812">Transmembrane</keyword>
<sequence>MRALLKEIAIPFEGARQTPRLLLLPLLTGSRLIASFLLRKTARGVKLGWTAAMNLDAPPAKAAPAAREQDDSHPDNDSAGKSAVGAAKGSGRASRAAADDAIERIGLGCLILLFAGVVIAGLVWLFMWLVWPYIAPYAPAAAAVLAVAWVIAAWMIAPPQQETATRNDQEKSAGEKDEESEQDRFTRGLVRFVVAAVHNASPEHMGVHIAELLERLQQEGRNFDGWDQARLREWCTAAGIPVSRNVRAKGKGPTWGVRADELQQAFGTSLEEALKALSRPAPRGPAGGPPATPSRPRTRAPSPASPHPPSRPPSLPRSALLPCPTSRPFPTPPLTRSHDPVPWRRRRHLHPHLPGHLPFISAPSTGCRHPRLRPVDTTSAAAGPRPGGTVTGGEKEPLPVPGYALCPLRSR</sequence>